<evidence type="ECO:0000256" key="1">
    <source>
        <dbReference type="SAM" id="MobiDB-lite"/>
    </source>
</evidence>
<name>A0AAE0GX51_9CHLO</name>
<feature type="compositionally biased region" description="Polar residues" evidence="1">
    <location>
        <begin position="276"/>
        <end position="290"/>
    </location>
</feature>
<evidence type="ECO:0000313" key="3">
    <source>
        <dbReference type="Proteomes" id="UP001190700"/>
    </source>
</evidence>
<gene>
    <name evidence="2" type="ORF">CYMTET_6444</name>
</gene>
<comment type="caution">
    <text evidence="2">The sequence shown here is derived from an EMBL/GenBank/DDBJ whole genome shotgun (WGS) entry which is preliminary data.</text>
</comment>
<feature type="region of interest" description="Disordered" evidence="1">
    <location>
        <begin position="135"/>
        <end position="259"/>
    </location>
</feature>
<organism evidence="2 3">
    <name type="scientific">Cymbomonas tetramitiformis</name>
    <dbReference type="NCBI Taxonomy" id="36881"/>
    <lineage>
        <taxon>Eukaryota</taxon>
        <taxon>Viridiplantae</taxon>
        <taxon>Chlorophyta</taxon>
        <taxon>Pyramimonadophyceae</taxon>
        <taxon>Pyramimonadales</taxon>
        <taxon>Pyramimonadaceae</taxon>
        <taxon>Cymbomonas</taxon>
    </lineage>
</organism>
<feature type="compositionally biased region" description="Basic and acidic residues" evidence="1">
    <location>
        <begin position="323"/>
        <end position="332"/>
    </location>
</feature>
<dbReference type="Proteomes" id="UP001190700">
    <property type="component" value="Unassembled WGS sequence"/>
</dbReference>
<keyword evidence="3" id="KW-1185">Reference proteome</keyword>
<evidence type="ECO:0000313" key="2">
    <source>
        <dbReference type="EMBL" id="KAK3285984.1"/>
    </source>
</evidence>
<sequence length="390" mass="42662">MAQVQPICKLRNATLYEGLALVSSGGELMLYRAILMDTGANCNIISISVVRRLGLTIYEATTGAKRTSLKLTRLKLGALHPAPDSYESAAGTLHSRKRRERRLKLEKHRRKELMDQEMLQRVVRIRAETARFLAETEAGSSRDQMAQLEATTAEGEVAEERRLARRRRASLDTPVVYGSGEGQPQHAVEAAEHATSSAEHTTQHATHSAEHVTREPQHATWPAEHAARQPPHATRSAEHAAGSSQHATRLAQHATRPAEHATGLAEEATRLVQHATSGFQHATSASQHATSEGRLTLGWKDGRRFRKNPKNPKPSTADEESDDRSSDYKDTDDRDDAPGEDPGDDTTGGAGPSASTTRLLVVTPQWGFLMGAPDWSGRQSYAARDHLLAV</sequence>
<feature type="compositionally biased region" description="Basic and acidic residues" evidence="1">
    <location>
        <begin position="207"/>
        <end position="217"/>
    </location>
</feature>
<reference evidence="2 3" key="1">
    <citation type="journal article" date="2015" name="Genome Biol. Evol.">
        <title>Comparative Genomics of a Bacterivorous Green Alga Reveals Evolutionary Causalities and Consequences of Phago-Mixotrophic Mode of Nutrition.</title>
        <authorList>
            <person name="Burns J.A."/>
            <person name="Paasch A."/>
            <person name="Narechania A."/>
            <person name="Kim E."/>
        </authorList>
    </citation>
    <scope>NUCLEOTIDE SEQUENCE [LARGE SCALE GENOMIC DNA]</scope>
    <source>
        <strain evidence="2 3">PLY_AMNH</strain>
    </source>
</reference>
<proteinExistence type="predicted"/>
<dbReference type="AlphaFoldDB" id="A0AAE0GX51"/>
<feature type="compositionally biased region" description="Acidic residues" evidence="1">
    <location>
        <begin position="333"/>
        <end position="344"/>
    </location>
</feature>
<accession>A0AAE0GX51</accession>
<protein>
    <submittedName>
        <fullName evidence="2">Uncharacterized protein</fullName>
    </submittedName>
</protein>
<feature type="region of interest" description="Disordered" evidence="1">
    <location>
        <begin position="276"/>
        <end position="358"/>
    </location>
</feature>
<dbReference type="EMBL" id="LGRX02001537">
    <property type="protein sequence ID" value="KAK3285984.1"/>
    <property type="molecule type" value="Genomic_DNA"/>
</dbReference>